<evidence type="ECO:0000313" key="4">
    <source>
        <dbReference type="Proteomes" id="UP000317982"/>
    </source>
</evidence>
<dbReference type="EMBL" id="VIRS01000007">
    <property type="protein sequence ID" value="TQS44799.1"/>
    <property type="molecule type" value="Genomic_DNA"/>
</dbReference>
<dbReference type="PANTHER" id="PTHR34215">
    <property type="entry name" value="BLL0784 PROTEIN"/>
    <property type="match status" value="1"/>
</dbReference>
<protein>
    <submittedName>
        <fullName evidence="3">YlxR family protein</fullName>
    </submittedName>
</protein>
<dbReference type="Gene3D" id="3.30.1230.10">
    <property type="entry name" value="YlxR-like"/>
    <property type="match status" value="1"/>
</dbReference>
<dbReference type="InParanoid" id="A0A545ATY3"/>
<keyword evidence="4" id="KW-1185">Reference proteome</keyword>
<dbReference type="Pfam" id="PF04296">
    <property type="entry name" value="YlxR"/>
    <property type="match status" value="1"/>
</dbReference>
<dbReference type="PANTHER" id="PTHR34215:SF1">
    <property type="entry name" value="YLXR DOMAIN-CONTAINING PROTEIN"/>
    <property type="match status" value="1"/>
</dbReference>
<comment type="caution">
    <text evidence="3">The sequence shown here is derived from an EMBL/GenBank/DDBJ whole genome shotgun (WGS) entry which is preliminary data.</text>
</comment>
<organism evidence="3 4">
    <name type="scientific">Cryptosporangium phraense</name>
    <dbReference type="NCBI Taxonomy" id="2593070"/>
    <lineage>
        <taxon>Bacteria</taxon>
        <taxon>Bacillati</taxon>
        <taxon>Actinomycetota</taxon>
        <taxon>Actinomycetes</taxon>
        <taxon>Cryptosporangiales</taxon>
        <taxon>Cryptosporangiaceae</taxon>
        <taxon>Cryptosporangium</taxon>
    </lineage>
</organism>
<name>A0A545ATY3_9ACTN</name>
<accession>A0A545ATY3</accession>
<gene>
    <name evidence="3" type="ORF">FL583_12645</name>
</gene>
<dbReference type="InterPro" id="IPR035931">
    <property type="entry name" value="YlxR-like_sf"/>
</dbReference>
<dbReference type="AlphaFoldDB" id="A0A545ATY3"/>
<dbReference type="Proteomes" id="UP000317982">
    <property type="component" value="Unassembled WGS sequence"/>
</dbReference>
<dbReference type="OrthoDB" id="5244965at2"/>
<evidence type="ECO:0000256" key="1">
    <source>
        <dbReference type="SAM" id="MobiDB-lite"/>
    </source>
</evidence>
<sequence>MVRRIRPAPSPHDRQPTRTCVGCRQRAAAAELLRVVAVQRGESRVTVPDPARRLPGRGAWLHPDPACFVLAERRRAFGRALRVPGVLDAEEVREYVARTEGPGNPPGSTDEK</sequence>
<feature type="region of interest" description="Disordered" evidence="1">
    <location>
        <begin position="1"/>
        <end position="20"/>
    </location>
</feature>
<dbReference type="SUPFAM" id="SSF64376">
    <property type="entry name" value="YlxR-like"/>
    <property type="match status" value="1"/>
</dbReference>
<evidence type="ECO:0000259" key="2">
    <source>
        <dbReference type="Pfam" id="PF04296"/>
    </source>
</evidence>
<evidence type="ECO:0000313" key="3">
    <source>
        <dbReference type="EMBL" id="TQS44799.1"/>
    </source>
</evidence>
<dbReference type="InterPro" id="IPR037465">
    <property type="entry name" value="YlxR"/>
</dbReference>
<feature type="domain" description="YlxR" evidence="2">
    <location>
        <begin position="18"/>
        <end position="96"/>
    </location>
</feature>
<reference evidence="3 4" key="1">
    <citation type="submission" date="2019-07" db="EMBL/GenBank/DDBJ databases">
        <title>Cryptosporangium phraense sp. nov., isolated from plant litter.</title>
        <authorList>
            <person name="Suriyachadkun C."/>
        </authorList>
    </citation>
    <scope>NUCLEOTIDE SEQUENCE [LARGE SCALE GENOMIC DNA]</scope>
    <source>
        <strain evidence="3 4">A-T 5661</strain>
    </source>
</reference>
<dbReference type="InterPro" id="IPR007393">
    <property type="entry name" value="YlxR_dom"/>
</dbReference>
<proteinExistence type="predicted"/>